<feature type="compositionally biased region" description="Basic and acidic residues" evidence="1">
    <location>
        <begin position="81"/>
        <end position="96"/>
    </location>
</feature>
<protein>
    <submittedName>
        <fullName evidence="2">Uncharacterized protein</fullName>
    </submittedName>
</protein>
<accession>A0A2B7WVJ4</accession>
<dbReference type="OrthoDB" id="10530029at2759"/>
<reference evidence="2 3" key="1">
    <citation type="submission" date="2017-10" db="EMBL/GenBank/DDBJ databases">
        <title>Comparative genomics in systemic dimorphic fungi from Ajellomycetaceae.</title>
        <authorList>
            <person name="Munoz J.F."/>
            <person name="Mcewen J.G."/>
            <person name="Clay O.K."/>
            <person name="Cuomo C.A."/>
        </authorList>
    </citation>
    <scope>NUCLEOTIDE SEQUENCE [LARGE SCALE GENOMIC DNA]</scope>
    <source>
        <strain evidence="2 3">UAMH130</strain>
    </source>
</reference>
<evidence type="ECO:0000313" key="2">
    <source>
        <dbReference type="EMBL" id="PGH00826.1"/>
    </source>
</evidence>
<dbReference type="AlphaFoldDB" id="A0A2B7WVJ4"/>
<dbReference type="Proteomes" id="UP000224080">
    <property type="component" value="Unassembled WGS sequence"/>
</dbReference>
<sequence>MSLSQVVNEKQITITIPAATHTKPQYWVEISSSYAKPFDGLIRPTRASSSSVVARQLRGMLQQCDSVKQPEFSTKTLEWRAREMGEEGSRREESHPGKAKLAQRRDQSRGAEEARNRGTRLHDKRKAAVRLSEFERGKRG</sequence>
<name>A0A2B7WVJ4_9EURO</name>
<feature type="compositionally biased region" description="Basic and acidic residues" evidence="1">
    <location>
        <begin position="103"/>
        <end position="116"/>
    </location>
</feature>
<organism evidence="2 3">
    <name type="scientific">Blastomyces parvus</name>
    <dbReference type="NCBI Taxonomy" id="2060905"/>
    <lineage>
        <taxon>Eukaryota</taxon>
        <taxon>Fungi</taxon>
        <taxon>Dikarya</taxon>
        <taxon>Ascomycota</taxon>
        <taxon>Pezizomycotina</taxon>
        <taxon>Eurotiomycetes</taxon>
        <taxon>Eurotiomycetidae</taxon>
        <taxon>Onygenales</taxon>
        <taxon>Ajellomycetaceae</taxon>
        <taxon>Blastomyces</taxon>
    </lineage>
</organism>
<evidence type="ECO:0000313" key="3">
    <source>
        <dbReference type="Proteomes" id="UP000224080"/>
    </source>
</evidence>
<comment type="caution">
    <text evidence="2">The sequence shown here is derived from an EMBL/GenBank/DDBJ whole genome shotgun (WGS) entry which is preliminary data.</text>
</comment>
<evidence type="ECO:0000256" key="1">
    <source>
        <dbReference type="SAM" id="MobiDB-lite"/>
    </source>
</evidence>
<keyword evidence="3" id="KW-1185">Reference proteome</keyword>
<feature type="compositionally biased region" description="Basic residues" evidence="1">
    <location>
        <begin position="117"/>
        <end position="128"/>
    </location>
</feature>
<dbReference type="EMBL" id="PDNC01000080">
    <property type="protein sequence ID" value="PGH00826.1"/>
    <property type="molecule type" value="Genomic_DNA"/>
</dbReference>
<feature type="region of interest" description="Disordered" evidence="1">
    <location>
        <begin position="81"/>
        <end position="140"/>
    </location>
</feature>
<gene>
    <name evidence="2" type="ORF">GX51_05603</name>
</gene>
<proteinExistence type="predicted"/>